<evidence type="ECO:0000256" key="9">
    <source>
        <dbReference type="RuleBase" id="RU371123"/>
    </source>
</evidence>
<dbReference type="Gene3D" id="1.20.120.310">
    <property type="entry name" value="ERV/ALR sulfhydryl oxidase domain"/>
    <property type="match status" value="1"/>
</dbReference>
<keyword evidence="4 9" id="KW-0274">FAD</keyword>
<evidence type="ECO:0000256" key="1">
    <source>
        <dbReference type="ARBA" id="ARBA00001974"/>
    </source>
</evidence>
<dbReference type="SUPFAM" id="SSF69000">
    <property type="entry name" value="FAD-dependent thiol oxidase"/>
    <property type="match status" value="1"/>
</dbReference>
<dbReference type="FunFam" id="1.20.120.310:FF:000003">
    <property type="entry name" value="Sulfhydryl oxidase"/>
    <property type="match status" value="1"/>
</dbReference>
<evidence type="ECO:0000256" key="8">
    <source>
        <dbReference type="ARBA" id="ARBA00048864"/>
    </source>
</evidence>
<dbReference type="InterPro" id="IPR017905">
    <property type="entry name" value="ERV/ALR_sulphydryl_oxidase"/>
</dbReference>
<dbReference type="PROSITE" id="PS51324">
    <property type="entry name" value="ERV_ALR"/>
    <property type="match status" value="1"/>
</dbReference>
<organism evidence="11 12">
    <name type="scientific">Acyrthosiphon pisum</name>
    <name type="common">Pea aphid</name>
    <dbReference type="NCBI Taxonomy" id="7029"/>
    <lineage>
        <taxon>Eukaryota</taxon>
        <taxon>Metazoa</taxon>
        <taxon>Ecdysozoa</taxon>
        <taxon>Arthropoda</taxon>
        <taxon>Hexapoda</taxon>
        <taxon>Insecta</taxon>
        <taxon>Pterygota</taxon>
        <taxon>Neoptera</taxon>
        <taxon>Paraneoptera</taxon>
        <taxon>Hemiptera</taxon>
        <taxon>Sternorrhyncha</taxon>
        <taxon>Aphidomorpha</taxon>
        <taxon>Aphidoidea</taxon>
        <taxon>Aphididae</taxon>
        <taxon>Macrosiphini</taxon>
        <taxon>Acyrthosiphon</taxon>
    </lineage>
</organism>
<dbReference type="PANTHER" id="PTHR12645:SF0">
    <property type="entry name" value="FAD-LINKED SULFHYDRYL OXIDASE ALR"/>
    <property type="match status" value="1"/>
</dbReference>
<evidence type="ECO:0000256" key="5">
    <source>
        <dbReference type="ARBA" id="ARBA00023002"/>
    </source>
</evidence>
<reference evidence="12" key="1">
    <citation type="submission" date="2010-06" db="EMBL/GenBank/DDBJ databases">
        <authorList>
            <person name="Jiang H."/>
            <person name="Abraham K."/>
            <person name="Ali S."/>
            <person name="Alsbrooks S.L."/>
            <person name="Anim B.N."/>
            <person name="Anosike U.S."/>
            <person name="Attaway T."/>
            <person name="Bandaranaike D.P."/>
            <person name="Battles P.K."/>
            <person name="Bell S.N."/>
            <person name="Bell A.V."/>
            <person name="Beltran B."/>
            <person name="Bickham C."/>
            <person name="Bustamante Y."/>
            <person name="Caleb T."/>
            <person name="Canada A."/>
            <person name="Cardenas V."/>
            <person name="Carter K."/>
            <person name="Chacko J."/>
            <person name="Chandrabose M.N."/>
            <person name="Chavez D."/>
            <person name="Chavez A."/>
            <person name="Chen L."/>
            <person name="Chu H.-S."/>
            <person name="Claassen K.J."/>
            <person name="Cockrell R."/>
            <person name="Collins M."/>
            <person name="Cooper J.A."/>
            <person name="Cree A."/>
            <person name="Curry S.M."/>
            <person name="Da Y."/>
            <person name="Dao M.D."/>
            <person name="Das B."/>
            <person name="Davila M.-L."/>
            <person name="Davy-Carroll L."/>
            <person name="Denson S."/>
            <person name="Dinh H."/>
            <person name="Ebong V.E."/>
            <person name="Edwards J.R."/>
            <person name="Egan A."/>
            <person name="El-Daye J."/>
            <person name="Escobedo L."/>
            <person name="Fernandez S."/>
            <person name="Fernando P.R."/>
            <person name="Flagg N."/>
            <person name="Forbes L.D."/>
            <person name="Fowler R.G."/>
            <person name="Fu Q."/>
            <person name="Gabisi R.A."/>
            <person name="Ganer J."/>
            <person name="Garbino Pronczuk A."/>
            <person name="Garcia R.M."/>
            <person name="Garner T."/>
            <person name="Garrett T.E."/>
            <person name="Gonzalez D.A."/>
            <person name="Hamid H."/>
            <person name="Hawkins E.S."/>
            <person name="Hirani K."/>
            <person name="Hogues M.E."/>
            <person name="Hollins B."/>
            <person name="Hsiao C.-H."/>
            <person name="Jabil R."/>
            <person name="James M.L."/>
            <person name="Jhangiani S.N."/>
            <person name="Johnson B."/>
            <person name="Johnson Q."/>
            <person name="Joshi V."/>
            <person name="Kalu J.B."/>
            <person name="Kam C."/>
            <person name="Kashfia A."/>
            <person name="Keebler J."/>
            <person name="Kisamo H."/>
            <person name="Kovar C.L."/>
            <person name="Lago L.A."/>
            <person name="Lai C.-Y."/>
            <person name="Laidlaw J."/>
            <person name="Lara F."/>
            <person name="Le T.-K."/>
            <person name="Lee S.L."/>
            <person name="Legall F.H."/>
            <person name="Lemon S.J."/>
            <person name="Lewis L.R."/>
            <person name="Li B."/>
            <person name="Liu Y."/>
            <person name="Liu Y.-S."/>
            <person name="Lopez J."/>
            <person name="Lozado R.J."/>
            <person name="Lu J."/>
            <person name="Madu R.C."/>
            <person name="Maheshwari M."/>
            <person name="Maheshwari R."/>
            <person name="Malloy K."/>
            <person name="Martinez E."/>
            <person name="Mathew T."/>
            <person name="Mercado I.C."/>
            <person name="Mercado C."/>
            <person name="Meyer B."/>
            <person name="Montgomery K."/>
            <person name="Morgan M.B."/>
            <person name="Munidasa M."/>
            <person name="Nazareth L.V."/>
            <person name="Nelson J."/>
            <person name="Ng B.M."/>
            <person name="Nguyen N.B."/>
            <person name="Nguyen P.Q."/>
            <person name="Nguyen T."/>
            <person name="Obregon M."/>
            <person name="Okwuonu G.O."/>
            <person name="Onwere C.G."/>
            <person name="Orozco G."/>
            <person name="Parra A."/>
            <person name="Patel S."/>
            <person name="Patil S."/>
            <person name="Perez A."/>
            <person name="Perez Y."/>
            <person name="Pham C."/>
            <person name="Primus E.L."/>
            <person name="Pu L.-L."/>
            <person name="Puazo M."/>
            <person name="Qin X."/>
            <person name="Quiroz J.B."/>
            <person name="Reese J."/>
            <person name="Richards S."/>
            <person name="Rives C.M."/>
            <person name="Robberts R."/>
            <person name="Ruiz S.J."/>
            <person name="Ruiz M.J."/>
            <person name="Santibanez J."/>
            <person name="Schneider B.W."/>
            <person name="Sisson I."/>
            <person name="Smith M."/>
            <person name="Sodergren E."/>
            <person name="Song X.-Z."/>
            <person name="Song B.B."/>
            <person name="Summersgill H."/>
            <person name="Thelus R."/>
            <person name="Thornton R.D."/>
            <person name="Trejos Z.Y."/>
            <person name="Usmani K."/>
            <person name="Vattathil S."/>
            <person name="Villasana D."/>
            <person name="Walker D.L."/>
            <person name="Wang S."/>
            <person name="Wang K."/>
            <person name="White C.S."/>
            <person name="Williams A.C."/>
            <person name="Williamson J."/>
            <person name="Wilson K."/>
            <person name="Woghiren I.O."/>
            <person name="Woodworth J.R."/>
            <person name="Worley K.C."/>
            <person name="Wright R.A."/>
            <person name="Wu W."/>
            <person name="Young L."/>
            <person name="Zhang L."/>
            <person name="Zhang J."/>
            <person name="Zhu Y."/>
            <person name="Muzny D.M."/>
            <person name="Weinstock G."/>
            <person name="Gibbs R.A."/>
        </authorList>
    </citation>
    <scope>NUCLEOTIDE SEQUENCE [LARGE SCALE GENOMIC DNA]</scope>
    <source>
        <strain evidence="12">LSR1</strain>
    </source>
</reference>
<dbReference type="InterPro" id="IPR036774">
    <property type="entry name" value="ERV/ALR_sulphydryl_oxid_sf"/>
</dbReference>
<comment type="catalytic activity">
    <reaction evidence="8 9">
        <text>2 R'C(R)SH + O2 = R'C(R)S-S(R)CR' + H2O2</text>
        <dbReference type="Rhea" id="RHEA:17357"/>
        <dbReference type="ChEBI" id="CHEBI:15379"/>
        <dbReference type="ChEBI" id="CHEBI:16240"/>
        <dbReference type="ChEBI" id="CHEBI:16520"/>
        <dbReference type="ChEBI" id="CHEBI:17412"/>
        <dbReference type="EC" id="1.8.3.2"/>
    </reaction>
</comment>
<keyword evidence="12" id="KW-1185">Reference proteome</keyword>
<sequence>MEHNCPLNRVQLGYHTWNLLHTMVANYPDEPSPQKQEDIYQFFKLLARLYPCQACGRDFSHLLTQRPPVTNSQNTLSEWLCSIHNDVNQKIGKSIFDCNRVNERWRDGWNDGSCDQI</sequence>
<feature type="domain" description="ERV/ALR sulfhydryl oxidase" evidence="10">
    <location>
        <begin position="5"/>
        <end position="105"/>
    </location>
</feature>
<evidence type="ECO:0000256" key="2">
    <source>
        <dbReference type="ARBA" id="ARBA00004569"/>
    </source>
</evidence>
<evidence type="ECO:0000256" key="6">
    <source>
        <dbReference type="ARBA" id="ARBA00023128"/>
    </source>
</evidence>
<keyword evidence="6" id="KW-0496">Mitochondrion</keyword>
<dbReference type="PANTHER" id="PTHR12645">
    <property type="entry name" value="ALR/ERV"/>
    <property type="match status" value="1"/>
</dbReference>
<dbReference type="EC" id="1.8.3.2" evidence="9"/>
<comment type="subcellular location">
    <subcellularLocation>
        <location evidence="2">Mitochondrion intermembrane space</location>
    </subcellularLocation>
</comment>
<evidence type="ECO:0000259" key="10">
    <source>
        <dbReference type="PROSITE" id="PS51324"/>
    </source>
</evidence>
<dbReference type="InterPro" id="IPR039799">
    <property type="entry name" value="ALR/ERV"/>
</dbReference>
<dbReference type="EnsemblMetazoa" id="XM_029485598.1">
    <property type="protein sequence ID" value="XP_029341458.1"/>
    <property type="gene ID" value="LOC100572971"/>
</dbReference>
<dbReference type="Proteomes" id="UP000007819">
    <property type="component" value="Chromosome X"/>
</dbReference>
<dbReference type="OrthoDB" id="17199at2759"/>
<accession>A0A8R2NJV7</accession>
<comment type="cofactor">
    <cofactor evidence="1 9">
        <name>FAD</name>
        <dbReference type="ChEBI" id="CHEBI:57692"/>
    </cofactor>
</comment>
<dbReference type="GO" id="GO:0050660">
    <property type="term" value="F:flavin adenine dinucleotide binding"/>
    <property type="evidence" value="ECO:0007669"/>
    <property type="project" value="TreeGrafter"/>
</dbReference>
<dbReference type="KEGG" id="api:100572971"/>
<evidence type="ECO:0000256" key="3">
    <source>
        <dbReference type="ARBA" id="ARBA00022630"/>
    </source>
</evidence>
<dbReference type="GO" id="GO:0016971">
    <property type="term" value="F:flavin-dependent sulfhydryl oxidase activity"/>
    <property type="evidence" value="ECO:0007669"/>
    <property type="project" value="InterPro"/>
</dbReference>
<name>A0A8R2NJV7_ACYPI</name>
<dbReference type="RefSeq" id="XP_029341458.1">
    <property type="nucleotide sequence ID" value="XM_029485598.1"/>
</dbReference>
<evidence type="ECO:0000256" key="7">
    <source>
        <dbReference type="ARBA" id="ARBA00023157"/>
    </source>
</evidence>
<keyword evidence="5 9" id="KW-0560">Oxidoreductase</keyword>
<keyword evidence="7" id="KW-1015">Disulfide bond</keyword>
<evidence type="ECO:0000313" key="11">
    <source>
        <dbReference type="EnsemblMetazoa" id="XP_029341458.1"/>
    </source>
</evidence>
<dbReference type="AlphaFoldDB" id="A0A8R2NJV7"/>
<evidence type="ECO:0000313" key="12">
    <source>
        <dbReference type="Proteomes" id="UP000007819"/>
    </source>
</evidence>
<protein>
    <recommendedName>
        <fullName evidence="9">Sulfhydryl oxidase</fullName>
        <ecNumber evidence="9">1.8.3.2</ecNumber>
    </recommendedName>
</protein>
<dbReference type="GO" id="GO:0005758">
    <property type="term" value="C:mitochondrial intermembrane space"/>
    <property type="evidence" value="ECO:0007669"/>
    <property type="project" value="UniProtKB-SubCell"/>
</dbReference>
<reference evidence="11" key="2">
    <citation type="submission" date="2022-06" db="UniProtKB">
        <authorList>
            <consortium name="EnsemblMetazoa"/>
        </authorList>
    </citation>
    <scope>IDENTIFICATION</scope>
</reference>
<dbReference type="Pfam" id="PF04777">
    <property type="entry name" value="Evr1_Alr"/>
    <property type="match status" value="1"/>
</dbReference>
<keyword evidence="3 9" id="KW-0285">Flavoprotein</keyword>
<evidence type="ECO:0000256" key="4">
    <source>
        <dbReference type="ARBA" id="ARBA00022827"/>
    </source>
</evidence>
<proteinExistence type="predicted"/>
<dbReference type="GeneID" id="100572971"/>